<dbReference type="PROSITE" id="PS51273">
    <property type="entry name" value="GATASE_TYPE_1"/>
    <property type="match status" value="1"/>
</dbReference>
<evidence type="ECO:0000259" key="1">
    <source>
        <dbReference type="Pfam" id="PF00117"/>
    </source>
</evidence>
<reference evidence="3" key="1">
    <citation type="submission" date="2017-06" db="EMBL/GenBank/DDBJ databases">
        <authorList>
            <person name="Varghese N."/>
            <person name="Submissions S."/>
        </authorList>
    </citation>
    <scope>NUCLEOTIDE SEQUENCE [LARGE SCALE GENOMIC DNA]</scope>
    <source>
        <strain evidence="3">Ca-68</strain>
    </source>
</reference>
<dbReference type="CDD" id="cd01741">
    <property type="entry name" value="GATase1_1"/>
    <property type="match status" value="1"/>
</dbReference>
<dbReference type="EMBL" id="FZOA01000013">
    <property type="protein sequence ID" value="SNS03102.1"/>
    <property type="molecule type" value="Genomic_DNA"/>
</dbReference>
<dbReference type="RefSeq" id="WP_089376354.1">
    <property type="nucleotide sequence ID" value="NZ_FZOA01000013.1"/>
</dbReference>
<keyword evidence="3" id="KW-1185">Reference proteome</keyword>
<organism evidence="2 3">
    <name type="scientific">Methylobacillus rhizosphaerae</name>
    <dbReference type="NCBI Taxonomy" id="551994"/>
    <lineage>
        <taxon>Bacteria</taxon>
        <taxon>Pseudomonadati</taxon>
        <taxon>Pseudomonadota</taxon>
        <taxon>Betaproteobacteria</taxon>
        <taxon>Nitrosomonadales</taxon>
        <taxon>Methylophilaceae</taxon>
        <taxon>Methylobacillus</taxon>
    </lineage>
</organism>
<dbReference type="PANTHER" id="PTHR42695:SF5">
    <property type="entry name" value="GLUTAMINE AMIDOTRANSFERASE YLR126C-RELATED"/>
    <property type="match status" value="1"/>
</dbReference>
<proteinExistence type="predicted"/>
<dbReference type="InterPro" id="IPR017926">
    <property type="entry name" value="GATASE"/>
</dbReference>
<dbReference type="InterPro" id="IPR044992">
    <property type="entry name" value="ChyE-like"/>
</dbReference>
<sequence length="231" mass="24991">MKTAVALRHLAFEDLDGMAPLLARAGYEVHYIDTPNATQDDFQQARDADLLIVLGGPIGVYQTEDYPFLQPVIDLVAERLQCALPTLGICLGAQIMARALGAKVYAGEAGKEIGWSPLILMEEGKESVLFPLGEGTAVLHWHGDTFDLPAGAVRLASSALYENQAFAYGRHGLALQFHIEVTAAGLERWYVGHVGELGGYSISALRQQGAMLAPGLAPKQEQVVFQWLGQF</sequence>
<protein>
    <submittedName>
        <fullName evidence="2">GMP synthase (Glutamine-hydrolysing)</fullName>
    </submittedName>
</protein>
<dbReference type="GO" id="GO:0005829">
    <property type="term" value="C:cytosol"/>
    <property type="evidence" value="ECO:0007669"/>
    <property type="project" value="TreeGrafter"/>
</dbReference>
<evidence type="ECO:0000313" key="3">
    <source>
        <dbReference type="Proteomes" id="UP000198305"/>
    </source>
</evidence>
<accession>A0A239B602</accession>
<dbReference type="SUPFAM" id="SSF52317">
    <property type="entry name" value="Class I glutamine amidotransferase-like"/>
    <property type="match status" value="1"/>
</dbReference>
<dbReference type="NCBIfam" id="NF005458">
    <property type="entry name" value="PRK07053.1"/>
    <property type="match status" value="1"/>
</dbReference>
<gene>
    <name evidence="2" type="ORF">SAMN05192560_2302</name>
</gene>
<dbReference type="Gene3D" id="3.40.50.880">
    <property type="match status" value="1"/>
</dbReference>
<dbReference type="PANTHER" id="PTHR42695">
    <property type="entry name" value="GLUTAMINE AMIDOTRANSFERASE YLR126C-RELATED"/>
    <property type="match status" value="1"/>
</dbReference>
<dbReference type="Pfam" id="PF00117">
    <property type="entry name" value="GATase"/>
    <property type="match status" value="1"/>
</dbReference>
<feature type="domain" description="Glutamine amidotransferase" evidence="1">
    <location>
        <begin position="26"/>
        <end position="182"/>
    </location>
</feature>
<name>A0A239B602_9PROT</name>
<dbReference type="OrthoDB" id="9813383at2"/>
<evidence type="ECO:0000313" key="2">
    <source>
        <dbReference type="EMBL" id="SNS03102.1"/>
    </source>
</evidence>
<dbReference type="Proteomes" id="UP000198305">
    <property type="component" value="Unassembled WGS sequence"/>
</dbReference>
<dbReference type="InterPro" id="IPR029062">
    <property type="entry name" value="Class_I_gatase-like"/>
</dbReference>
<dbReference type="AlphaFoldDB" id="A0A239B602"/>